<sequence>MSDLTKPGSTERQRALTSEILERVRELAQLRLESEPPFVAGETPVRYAGRVYDAAEMVNLVDSALEFWLTAGRYAKRLEADLAAFYGLRSASLVNSGSSANLLAFSALTSPEWKERRIRPGDEVITVAAGFPTTVAPILQYGAVPVFVDVSLPTYNVDVSRLEDARSPRTKAVFLAHTLGNPFDLEAVTAFCKKHGLWLVEDNCDANGSLYQGRKTGTFGDLCTLSFYPPHHMTTGEGGAVLARDARMATVVESIRDWGRDCWCPSGKDNTCGKRFSWRLGDLPSGYDHKYTYSHLGYNLKLTDLQAAVGVAQLQKLEGFGRARRENWAFFREALAGLEEFFVLPEPTRGADPSWFGFLLTVREGAPFTREEVVRELEDRKIQTRMLFAGNLVRQPAITALAADAREVGAPAPFRVAGPLTQTDAIMSRSFWWGVYPGIGAAAREYIAETLTRFVRSR</sequence>
<gene>
    <name evidence="3" type="primary">rfbH</name>
    <name evidence="3" type="ORF">AMPC_02850</name>
</gene>
<evidence type="ECO:0000256" key="2">
    <source>
        <dbReference type="RuleBase" id="RU004508"/>
    </source>
</evidence>
<dbReference type="InterPro" id="IPR015424">
    <property type="entry name" value="PyrdxlP-dep_Trfase"/>
</dbReference>
<reference evidence="4" key="1">
    <citation type="journal article" date="2022" name="Int. J. Syst. Evol. Microbiol.">
        <title>Anaeromyxobacter oryzae sp. nov., Anaeromyxobacter diazotrophicus sp. nov. and Anaeromyxobacter paludicola sp. nov., isolated from paddy soils.</title>
        <authorList>
            <person name="Itoh H."/>
            <person name="Xu Z."/>
            <person name="Mise K."/>
            <person name="Masuda Y."/>
            <person name="Ushijima N."/>
            <person name="Hayakawa C."/>
            <person name="Shiratori Y."/>
            <person name="Senoo K."/>
        </authorList>
    </citation>
    <scope>NUCLEOTIDE SEQUENCE [LARGE SCALE GENOMIC DNA]</scope>
    <source>
        <strain evidence="4">Red630</strain>
    </source>
</reference>
<dbReference type="PANTHER" id="PTHR30244">
    <property type="entry name" value="TRANSAMINASE"/>
    <property type="match status" value="1"/>
</dbReference>
<dbReference type="NCBIfam" id="NF011936">
    <property type="entry name" value="PRK15407.1"/>
    <property type="match status" value="1"/>
</dbReference>
<evidence type="ECO:0000313" key="3">
    <source>
        <dbReference type="EMBL" id="BDG07172.1"/>
    </source>
</evidence>
<dbReference type="Pfam" id="PF01041">
    <property type="entry name" value="DegT_DnrJ_EryC1"/>
    <property type="match status" value="1"/>
</dbReference>
<evidence type="ECO:0000256" key="1">
    <source>
        <dbReference type="ARBA" id="ARBA00037999"/>
    </source>
</evidence>
<organism evidence="3 4">
    <name type="scientific">Anaeromyxobacter paludicola</name>
    <dbReference type="NCBI Taxonomy" id="2918171"/>
    <lineage>
        <taxon>Bacteria</taxon>
        <taxon>Pseudomonadati</taxon>
        <taxon>Myxococcota</taxon>
        <taxon>Myxococcia</taxon>
        <taxon>Myxococcales</taxon>
        <taxon>Cystobacterineae</taxon>
        <taxon>Anaeromyxobacteraceae</taxon>
        <taxon>Anaeromyxobacter</taxon>
    </lineage>
</organism>
<dbReference type="Proteomes" id="UP001162734">
    <property type="component" value="Chromosome"/>
</dbReference>
<accession>A0ABM7X5T4</accession>
<evidence type="ECO:0000313" key="4">
    <source>
        <dbReference type="Proteomes" id="UP001162734"/>
    </source>
</evidence>
<dbReference type="RefSeq" id="WP_248343775.1">
    <property type="nucleotide sequence ID" value="NZ_AP025592.1"/>
</dbReference>
<dbReference type="EMBL" id="AP025592">
    <property type="protein sequence ID" value="BDG07172.1"/>
    <property type="molecule type" value="Genomic_DNA"/>
</dbReference>
<dbReference type="Gene3D" id="3.40.640.10">
    <property type="entry name" value="Type I PLP-dependent aspartate aminotransferase-like (Major domain)"/>
    <property type="match status" value="1"/>
</dbReference>
<dbReference type="InterPro" id="IPR015421">
    <property type="entry name" value="PyrdxlP-dep_Trfase_major"/>
</dbReference>
<proteinExistence type="inferred from homology"/>
<name>A0ABM7X5T4_9BACT</name>
<dbReference type="PANTHER" id="PTHR30244:SF34">
    <property type="entry name" value="DTDP-4-AMINO-4,6-DIDEOXYGALACTOSE TRANSAMINASE"/>
    <property type="match status" value="1"/>
</dbReference>
<dbReference type="CDD" id="cd00616">
    <property type="entry name" value="AHBA_syn"/>
    <property type="match status" value="1"/>
</dbReference>
<dbReference type="SUPFAM" id="SSF53383">
    <property type="entry name" value="PLP-dependent transferases"/>
    <property type="match status" value="1"/>
</dbReference>
<comment type="similarity">
    <text evidence="1 2">Belongs to the DegT/DnrJ/EryC1 family.</text>
</comment>
<protein>
    <submittedName>
        <fullName evidence="3">Lipopolysaccharide biosynthesis protein RfbH</fullName>
    </submittedName>
</protein>
<keyword evidence="2" id="KW-0663">Pyridoxal phosphate</keyword>
<keyword evidence="4" id="KW-1185">Reference proteome</keyword>
<dbReference type="InterPro" id="IPR015422">
    <property type="entry name" value="PyrdxlP-dep_Trfase_small"/>
</dbReference>
<dbReference type="InterPro" id="IPR000653">
    <property type="entry name" value="DegT/StrS_aminotransferase"/>
</dbReference>
<dbReference type="PIRSF" id="PIRSF000390">
    <property type="entry name" value="PLP_StrS"/>
    <property type="match status" value="1"/>
</dbReference>
<dbReference type="Gene3D" id="3.90.1150.10">
    <property type="entry name" value="Aspartate Aminotransferase, domain 1"/>
    <property type="match status" value="1"/>
</dbReference>